<feature type="region of interest" description="Disordered" evidence="1">
    <location>
        <begin position="32"/>
        <end position="64"/>
    </location>
</feature>
<gene>
    <name evidence="2" type="ORF">KIW84_055855</name>
</gene>
<sequence>MKHLHPPPPCLTWSSSISSTAPITCSTKFLNENHRNSSKPLPSFRVQSLKRSSKPLSQGLQKDPNKDLSRILRTEAAIKGVENKANSWKHKQLWPKAVLEALDDAIKGCQWQNALMVGPNFQIF</sequence>
<dbReference type="Proteomes" id="UP001058974">
    <property type="component" value="Chromosome 5"/>
</dbReference>
<feature type="compositionally biased region" description="Polar residues" evidence="1">
    <location>
        <begin position="45"/>
        <end position="60"/>
    </location>
</feature>
<dbReference type="EMBL" id="JAMSHJ010000005">
    <property type="protein sequence ID" value="KAI5410502.1"/>
    <property type="molecule type" value="Genomic_DNA"/>
</dbReference>
<evidence type="ECO:0000256" key="1">
    <source>
        <dbReference type="SAM" id="MobiDB-lite"/>
    </source>
</evidence>
<name>A0A9D4WYX6_PEA</name>
<organism evidence="2 3">
    <name type="scientific">Pisum sativum</name>
    <name type="common">Garden pea</name>
    <name type="synonym">Lathyrus oleraceus</name>
    <dbReference type="NCBI Taxonomy" id="3888"/>
    <lineage>
        <taxon>Eukaryota</taxon>
        <taxon>Viridiplantae</taxon>
        <taxon>Streptophyta</taxon>
        <taxon>Embryophyta</taxon>
        <taxon>Tracheophyta</taxon>
        <taxon>Spermatophyta</taxon>
        <taxon>Magnoliopsida</taxon>
        <taxon>eudicotyledons</taxon>
        <taxon>Gunneridae</taxon>
        <taxon>Pentapetalae</taxon>
        <taxon>rosids</taxon>
        <taxon>fabids</taxon>
        <taxon>Fabales</taxon>
        <taxon>Fabaceae</taxon>
        <taxon>Papilionoideae</taxon>
        <taxon>50 kb inversion clade</taxon>
        <taxon>NPAAA clade</taxon>
        <taxon>Hologalegina</taxon>
        <taxon>IRL clade</taxon>
        <taxon>Fabeae</taxon>
        <taxon>Lathyrus</taxon>
    </lineage>
</organism>
<evidence type="ECO:0000313" key="3">
    <source>
        <dbReference type="Proteomes" id="UP001058974"/>
    </source>
</evidence>
<proteinExistence type="predicted"/>
<dbReference type="AlphaFoldDB" id="A0A9D4WYX6"/>
<feature type="non-terminal residue" evidence="2">
    <location>
        <position position="124"/>
    </location>
</feature>
<accession>A0A9D4WYX6</accession>
<comment type="caution">
    <text evidence="2">The sequence shown here is derived from an EMBL/GenBank/DDBJ whole genome shotgun (WGS) entry which is preliminary data.</text>
</comment>
<keyword evidence="3" id="KW-1185">Reference proteome</keyword>
<reference evidence="2 3" key="1">
    <citation type="journal article" date="2022" name="Nat. Genet.">
        <title>Improved pea reference genome and pan-genome highlight genomic features and evolutionary characteristics.</title>
        <authorList>
            <person name="Yang T."/>
            <person name="Liu R."/>
            <person name="Luo Y."/>
            <person name="Hu S."/>
            <person name="Wang D."/>
            <person name="Wang C."/>
            <person name="Pandey M.K."/>
            <person name="Ge S."/>
            <person name="Xu Q."/>
            <person name="Li N."/>
            <person name="Li G."/>
            <person name="Huang Y."/>
            <person name="Saxena R.K."/>
            <person name="Ji Y."/>
            <person name="Li M."/>
            <person name="Yan X."/>
            <person name="He Y."/>
            <person name="Liu Y."/>
            <person name="Wang X."/>
            <person name="Xiang C."/>
            <person name="Varshney R.K."/>
            <person name="Ding H."/>
            <person name="Gao S."/>
            <person name="Zong X."/>
        </authorList>
    </citation>
    <scope>NUCLEOTIDE SEQUENCE [LARGE SCALE GENOMIC DNA]</scope>
    <source>
        <strain evidence="2 3">cv. Zhongwan 6</strain>
    </source>
</reference>
<dbReference type="Gramene" id="Psat05G0585500-T3">
    <property type="protein sequence ID" value="KAI5410502.1"/>
    <property type="gene ID" value="KIW84_055855"/>
</dbReference>
<protein>
    <submittedName>
        <fullName evidence="2">Uncharacterized protein</fullName>
    </submittedName>
</protein>
<evidence type="ECO:0000313" key="2">
    <source>
        <dbReference type="EMBL" id="KAI5410502.1"/>
    </source>
</evidence>